<proteinExistence type="predicted"/>
<organism evidence="1">
    <name type="scientific">Rhizophora mucronata</name>
    <name type="common">Asiatic mangrove</name>
    <dbReference type="NCBI Taxonomy" id="61149"/>
    <lineage>
        <taxon>Eukaryota</taxon>
        <taxon>Viridiplantae</taxon>
        <taxon>Streptophyta</taxon>
        <taxon>Embryophyta</taxon>
        <taxon>Tracheophyta</taxon>
        <taxon>Spermatophyta</taxon>
        <taxon>Magnoliopsida</taxon>
        <taxon>eudicotyledons</taxon>
        <taxon>Gunneridae</taxon>
        <taxon>Pentapetalae</taxon>
        <taxon>rosids</taxon>
        <taxon>fabids</taxon>
        <taxon>Malpighiales</taxon>
        <taxon>Rhizophoraceae</taxon>
        <taxon>Rhizophora</taxon>
    </lineage>
</organism>
<dbReference type="AlphaFoldDB" id="A0A2P2PYR5"/>
<reference evidence="1" key="1">
    <citation type="submission" date="2018-02" db="EMBL/GenBank/DDBJ databases">
        <title>Rhizophora mucronata_Transcriptome.</title>
        <authorList>
            <person name="Meera S.P."/>
            <person name="Sreeshan A."/>
            <person name="Augustine A."/>
        </authorList>
    </citation>
    <scope>NUCLEOTIDE SEQUENCE</scope>
    <source>
        <tissue evidence="1">Leaf</tissue>
    </source>
</reference>
<protein>
    <submittedName>
        <fullName evidence="1">Uncharacterized protein</fullName>
    </submittedName>
</protein>
<sequence length="28" mass="3012">MLDRCHSLLPLSLGLGTRIVNSLTKGIC</sequence>
<name>A0A2P2PYR5_RHIMU</name>
<accession>A0A2P2PYR5</accession>
<evidence type="ECO:0000313" key="1">
    <source>
        <dbReference type="EMBL" id="MBX59882.1"/>
    </source>
</evidence>
<dbReference type="EMBL" id="GGEC01079398">
    <property type="protein sequence ID" value="MBX59882.1"/>
    <property type="molecule type" value="Transcribed_RNA"/>
</dbReference>